<feature type="transmembrane region" description="Helical" evidence="1">
    <location>
        <begin position="20"/>
        <end position="36"/>
    </location>
</feature>
<reference evidence="2 3" key="1">
    <citation type="journal article" date="2019" name="Int. J. Syst. Evol. Microbiol.">
        <title>The Global Catalogue of Microorganisms (GCM) 10K type strain sequencing project: providing services to taxonomists for standard genome sequencing and annotation.</title>
        <authorList>
            <consortium name="The Broad Institute Genomics Platform"/>
            <consortium name="The Broad Institute Genome Sequencing Center for Infectious Disease"/>
            <person name="Wu L."/>
            <person name="Ma J."/>
        </authorList>
    </citation>
    <scope>NUCLEOTIDE SEQUENCE [LARGE SCALE GENOMIC DNA]</scope>
    <source>
        <strain evidence="2 3">Y73</strain>
    </source>
</reference>
<keyword evidence="3" id="KW-1185">Reference proteome</keyword>
<proteinExistence type="predicted"/>
<dbReference type="EMBL" id="JBHSXI010000015">
    <property type="protein sequence ID" value="MFC6889984.1"/>
    <property type="molecule type" value="Genomic_DNA"/>
</dbReference>
<dbReference type="Pfam" id="PF26041">
    <property type="entry name" value="DUF8011"/>
    <property type="match status" value="1"/>
</dbReference>
<organism evidence="2 3">
    <name type="scientific">Halorubrum trueperi</name>
    <dbReference type="NCBI Taxonomy" id="2004704"/>
    <lineage>
        <taxon>Archaea</taxon>
        <taxon>Methanobacteriati</taxon>
        <taxon>Methanobacteriota</taxon>
        <taxon>Stenosarchaea group</taxon>
        <taxon>Halobacteria</taxon>
        <taxon>Halobacteriales</taxon>
        <taxon>Haloferacaceae</taxon>
        <taxon>Halorubrum</taxon>
    </lineage>
</organism>
<keyword evidence="1" id="KW-0812">Transmembrane</keyword>
<dbReference type="Proteomes" id="UP001596333">
    <property type="component" value="Unassembled WGS sequence"/>
</dbReference>
<gene>
    <name evidence="2" type="ORF">ACFQEY_13320</name>
</gene>
<dbReference type="AlphaFoldDB" id="A0ABD5UQ76"/>
<evidence type="ECO:0000256" key="1">
    <source>
        <dbReference type="SAM" id="Phobius"/>
    </source>
</evidence>
<name>A0ABD5UQ76_9EURY</name>
<protein>
    <submittedName>
        <fullName evidence="2">Uncharacterized protein</fullName>
    </submittedName>
</protein>
<feature type="transmembrane region" description="Helical" evidence="1">
    <location>
        <begin position="76"/>
        <end position="96"/>
    </location>
</feature>
<keyword evidence="1" id="KW-0472">Membrane</keyword>
<comment type="caution">
    <text evidence="2">The sequence shown here is derived from an EMBL/GenBank/DDBJ whole genome shotgun (WGS) entry which is preliminary data.</text>
</comment>
<dbReference type="RefSeq" id="WP_379769370.1">
    <property type="nucleotide sequence ID" value="NZ_JBHSXI010000015.1"/>
</dbReference>
<dbReference type="InterPro" id="IPR058324">
    <property type="entry name" value="DUF8011"/>
</dbReference>
<accession>A0ABD5UQ76</accession>
<sequence length="99" mass="10591">MPSKIRDFVMSEPSGRSAAAVMFSGALLFVGMYVYFGVFGDSSTTHELFLAGSFALSGTAESLPKDRRRAAGILRVTAILIPLSMIAIIVIAPEIINPR</sequence>
<evidence type="ECO:0000313" key="2">
    <source>
        <dbReference type="EMBL" id="MFC6889984.1"/>
    </source>
</evidence>
<keyword evidence="1" id="KW-1133">Transmembrane helix</keyword>
<evidence type="ECO:0000313" key="3">
    <source>
        <dbReference type="Proteomes" id="UP001596333"/>
    </source>
</evidence>